<dbReference type="PANTHER" id="PTHR23517:SF13">
    <property type="entry name" value="MAJOR FACILITATOR SUPERFAMILY MFS_1"/>
    <property type="match status" value="1"/>
</dbReference>
<dbReference type="Pfam" id="PF07690">
    <property type="entry name" value="MFS_1"/>
    <property type="match status" value="1"/>
</dbReference>
<dbReference type="SUPFAM" id="SSF103473">
    <property type="entry name" value="MFS general substrate transporter"/>
    <property type="match status" value="1"/>
</dbReference>
<sequence>MKGNSTNAAFWIVAWVLVLCLWSSAAPSIVFPLYATDWHLSKSTTTGIFAMYPIAIIFVLVIVGNISDYIGRRMTLMIGLIFLLFGAFVFALAPNLHWLFVARALQGFGVGLTSGAGAAALVEYNPTSNTKFPGSINTITQAVGVFIALILGAILIKYEPFPLHLSYWVLSLLILVSIILCFFLPKSQTSRSGGKSNWKPAGIKIPKGLWGIYLLAALAVGIGFAYGGIFLSLGAQIARDVVGTKDILVIGMVLSILSLLIAVGATIAGRLSPMPSIRIGTIVIVLTLVLLVMASEMHSFILFVISSITGGLGYGFTVTGGIGLAAMYASSEHKAQFLSSVFVVSYLFQGASAFGGGLASTAYGFSYAIWMLSIVVGFIALITLLYTMMINNKMVYAK</sequence>
<evidence type="ECO:0000256" key="1">
    <source>
        <dbReference type="ARBA" id="ARBA00004651"/>
    </source>
</evidence>
<evidence type="ECO:0000256" key="5">
    <source>
        <dbReference type="ARBA" id="ARBA00022989"/>
    </source>
</evidence>
<evidence type="ECO:0000259" key="8">
    <source>
        <dbReference type="PROSITE" id="PS50850"/>
    </source>
</evidence>
<evidence type="ECO:0000313" key="9">
    <source>
        <dbReference type="EMBL" id="MZQ82735.1"/>
    </source>
</evidence>
<dbReference type="PROSITE" id="PS00216">
    <property type="entry name" value="SUGAR_TRANSPORT_1"/>
    <property type="match status" value="1"/>
</dbReference>
<dbReference type="EMBL" id="WTUZ01000015">
    <property type="protein sequence ID" value="MZQ82735.1"/>
    <property type="molecule type" value="Genomic_DNA"/>
</dbReference>
<feature type="transmembrane region" description="Helical" evidence="7">
    <location>
        <begin position="337"/>
        <end position="359"/>
    </location>
</feature>
<keyword evidence="4 7" id="KW-0812">Transmembrane</keyword>
<dbReference type="InterPro" id="IPR005829">
    <property type="entry name" value="Sugar_transporter_CS"/>
</dbReference>
<feature type="transmembrane region" description="Helical" evidence="7">
    <location>
        <begin position="208"/>
        <end position="235"/>
    </location>
</feature>
<accession>A0A6L8UXB0</accession>
<protein>
    <submittedName>
        <fullName evidence="9">MFS transporter</fullName>
    </submittedName>
</protein>
<dbReference type="AlphaFoldDB" id="A0A6L8UXB0"/>
<feature type="transmembrane region" description="Helical" evidence="7">
    <location>
        <begin position="74"/>
        <end position="93"/>
    </location>
</feature>
<evidence type="ECO:0000256" key="3">
    <source>
        <dbReference type="ARBA" id="ARBA00022475"/>
    </source>
</evidence>
<feature type="transmembrane region" description="Helical" evidence="7">
    <location>
        <begin position="168"/>
        <end position="187"/>
    </location>
</feature>
<reference evidence="9 10" key="1">
    <citation type="submission" date="2019-12" db="EMBL/GenBank/DDBJ databases">
        <title>Paenibacillus sp. nov. sp. isolated from soil.</title>
        <authorList>
            <person name="Kim J."/>
            <person name="Jeong S.E."/>
            <person name="Jung H.S."/>
            <person name="Jeon C.O."/>
        </authorList>
    </citation>
    <scope>NUCLEOTIDE SEQUENCE [LARGE SCALE GENOMIC DNA]</scope>
    <source>
        <strain evidence="9 10">5J-6</strain>
    </source>
</reference>
<evidence type="ECO:0000256" key="2">
    <source>
        <dbReference type="ARBA" id="ARBA00022448"/>
    </source>
</evidence>
<comment type="subcellular location">
    <subcellularLocation>
        <location evidence="1">Cell membrane</location>
        <topology evidence="1">Multi-pass membrane protein</topology>
    </subcellularLocation>
</comment>
<feature type="transmembrane region" description="Helical" evidence="7">
    <location>
        <begin position="49"/>
        <end position="67"/>
    </location>
</feature>
<name>A0A6L8UXB0_9BACL</name>
<keyword evidence="5 7" id="KW-1133">Transmembrane helix</keyword>
<dbReference type="GO" id="GO:0022857">
    <property type="term" value="F:transmembrane transporter activity"/>
    <property type="evidence" value="ECO:0007669"/>
    <property type="project" value="InterPro"/>
</dbReference>
<evidence type="ECO:0000256" key="4">
    <source>
        <dbReference type="ARBA" id="ARBA00022692"/>
    </source>
</evidence>
<keyword evidence="10" id="KW-1185">Reference proteome</keyword>
<evidence type="ECO:0000256" key="6">
    <source>
        <dbReference type="ARBA" id="ARBA00023136"/>
    </source>
</evidence>
<organism evidence="9 10">
    <name type="scientific">Paenibacillus silvestris</name>
    <dbReference type="NCBI Taxonomy" id="2606219"/>
    <lineage>
        <taxon>Bacteria</taxon>
        <taxon>Bacillati</taxon>
        <taxon>Bacillota</taxon>
        <taxon>Bacilli</taxon>
        <taxon>Bacillales</taxon>
        <taxon>Paenibacillaceae</taxon>
        <taxon>Paenibacillus</taxon>
    </lineage>
</organism>
<comment type="caution">
    <text evidence="9">The sequence shown here is derived from an EMBL/GenBank/DDBJ whole genome shotgun (WGS) entry which is preliminary data.</text>
</comment>
<dbReference type="RefSeq" id="WP_161406920.1">
    <property type="nucleotide sequence ID" value="NZ_WTUZ01000015.1"/>
</dbReference>
<feature type="transmembrane region" description="Helical" evidence="7">
    <location>
        <begin position="247"/>
        <end position="269"/>
    </location>
</feature>
<keyword evidence="6 7" id="KW-0472">Membrane</keyword>
<feature type="transmembrane region" description="Helical" evidence="7">
    <location>
        <begin position="276"/>
        <end position="294"/>
    </location>
</feature>
<dbReference type="GO" id="GO:0005886">
    <property type="term" value="C:plasma membrane"/>
    <property type="evidence" value="ECO:0007669"/>
    <property type="project" value="UniProtKB-SubCell"/>
</dbReference>
<dbReference type="InterPro" id="IPR036259">
    <property type="entry name" value="MFS_trans_sf"/>
</dbReference>
<feature type="transmembrane region" description="Helical" evidence="7">
    <location>
        <begin position="365"/>
        <end position="388"/>
    </location>
</feature>
<feature type="transmembrane region" description="Helical" evidence="7">
    <location>
        <begin position="300"/>
        <end position="325"/>
    </location>
</feature>
<feature type="domain" description="Major facilitator superfamily (MFS) profile" evidence="8">
    <location>
        <begin position="1"/>
        <end position="395"/>
    </location>
</feature>
<dbReference type="InterPro" id="IPR020846">
    <property type="entry name" value="MFS_dom"/>
</dbReference>
<dbReference type="InterPro" id="IPR050171">
    <property type="entry name" value="MFS_Transporters"/>
</dbReference>
<evidence type="ECO:0000256" key="7">
    <source>
        <dbReference type="SAM" id="Phobius"/>
    </source>
</evidence>
<feature type="transmembrane region" description="Helical" evidence="7">
    <location>
        <begin position="136"/>
        <end position="156"/>
    </location>
</feature>
<evidence type="ECO:0000313" key="10">
    <source>
        <dbReference type="Proteomes" id="UP000481087"/>
    </source>
</evidence>
<dbReference type="Gene3D" id="1.20.1250.20">
    <property type="entry name" value="MFS general substrate transporter like domains"/>
    <property type="match status" value="1"/>
</dbReference>
<dbReference type="PROSITE" id="PS50850">
    <property type="entry name" value="MFS"/>
    <property type="match status" value="1"/>
</dbReference>
<keyword evidence="3" id="KW-1003">Cell membrane</keyword>
<dbReference type="PANTHER" id="PTHR23517">
    <property type="entry name" value="RESISTANCE PROTEIN MDTM, PUTATIVE-RELATED-RELATED"/>
    <property type="match status" value="1"/>
</dbReference>
<gene>
    <name evidence="9" type="ORF">GQF01_11545</name>
</gene>
<dbReference type="InterPro" id="IPR011701">
    <property type="entry name" value="MFS"/>
</dbReference>
<dbReference type="Proteomes" id="UP000481087">
    <property type="component" value="Unassembled WGS sequence"/>
</dbReference>
<keyword evidence="2" id="KW-0813">Transport</keyword>
<proteinExistence type="predicted"/>